<dbReference type="AlphaFoldDB" id="A0AAJ4RDF4"/>
<keyword evidence="2" id="KW-0813">Transport</keyword>
<reference evidence="11" key="3">
    <citation type="submission" date="2019-06" db="EMBL/GenBank/DDBJ databases">
        <title>A comparative analysis of the Nautiliaceae.</title>
        <authorList>
            <person name="Grosche A."/>
            <person name="Smedile F."/>
            <person name="Vetriani C."/>
        </authorList>
    </citation>
    <scope>NUCLEOTIDE SEQUENCE</scope>
    <source>
        <strain evidence="11">TB6</strain>
    </source>
</reference>
<dbReference type="CDD" id="cd03214">
    <property type="entry name" value="ABC_Iron-Siderophores_B12_Hemin"/>
    <property type="match status" value="1"/>
</dbReference>
<accession>A0AAJ4RDF4</accession>
<dbReference type="GO" id="GO:0006826">
    <property type="term" value="P:iron ion transport"/>
    <property type="evidence" value="ECO:0007669"/>
    <property type="project" value="UniProtKB-KW"/>
</dbReference>
<dbReference type="PANTHER" id="PTHR42771">
    <property type="entry name" value="IRON(3+)-HYDROXAMATE IMPORT ATP-BINDING PROTEIN FHUC"/>
    <property type="match status" value="1"/>
</dbReference>
<evidence type="ECO:0000256" key="5">
    <source>
        <dbReference type="ARBA" id="ARBA00022741"/>
    </source>
</evidence>
<reference evidence="14" key="1">
    <citation type="submission" date="2018-03" db="EMBL/GenBank/DDBJ databases">
        <title>A comparative analysis of the Nautiliaceae.</title>
        <authorList>
            <person name="Grosche A."/>
            <person name="Smedile F."/>
            <person name="Vetriani C."/>
        </authorList>
    </citation>
    <scope>NUCLEOTIDE SEQUENCE [LARGE SCALE GENOMIC DNA]</scope>
    <source>
        <strain evidence="14">TB6</strain>
    </source>
</reference>
<dbReference type="EMBL" id="CP027432">
    <property type="protein sequence ID" value="QCI28636.1"/>
    <property type="molecule type" value="Genomic_DNA"/>
</dbReference>
<comment type="subcellular location">
    <subcellularLocation>
        <location evidence="1">Cell membrane</location>
        <topology evidence="1">Peripheral membrane protein</topology>
    </subcellularLocation>
</comment>
<name>A0AAJ4RDF4_9BACT</name>
<keyword evidence="7" id="KW-0408">Iron</keyword>
<dbReference type="RefSeq" id="WP_123351550.1">
    <property type="nucleotide sequence ID" value="NZ_CP027432.2"/>
</dbReference>
<dbReference type="GO" id="GO:0005524">
    <property type="term" value="F:ATP binding"/>
    <property type="evidence" value="ECO:0007669"/>
    <property type="project" value="UniProtKB-KW"/>
</dbReference>
<evidence type="ECO:0000313" key="14">
    <source>
        <dbReference type="Proteomes" id="UP000298805"/>
    </source>
</evidence>
<dbReference type="InterPro" id="IPR003593">
    <property type="entry name" value="AAA+_ATPase"/>
</dbReference>
<dbReference type="Gene3D" id="3.40.50.300">
    <property type="entry name" value="P-loop containing nucleotide triphosphate hydrolases"/>
    <property type="match status" value="1"/>
</dbReference>
<sequence length="221" mass="25634">MSLIVKNLNFKYKEKEILKDINLEFQKGKMYAILGRNGAGKSTFLKSIAKILKPKGEIIFYENIDNLSVKEFAKKIAFLSQIQNNSSLSVYEFVMLGRKPHFRFLPKLTDKKTVERVLEKLNLKEKKKIPLNSLSGGERQRAAIARILAQNTEVILLDEPTNNLDIKYQIEIIKFLREIKEDKIIISVIHDINLALKYFDEYIFLKNGKIINKGNQEMVNE</sequence>
<dbReference type="InterPro" id="IPR017871">
    <property type="entry name" value="ABC_transporter-like_CS"/>
</dbReference>
<evidence type="ECO:0000256" key="9">
    <source>
        <dbReference type="ARBA" id="ARBA00023136"/>
    </source>
</evidence>
<evidence type="ECO:0000256" key="1">
    <source>
        <dbReference type="ARBA" id="ARBA00004202"/>
    </source>
</evidence>
<dbReference type="Pfam" id="PF00005">
    <property type="entry name" value="ABC_tran"/>
    <property type="match status" value="1"/>
</dbReference>
<dbReference type="SMART" id="SM00382">
    <property type="entry name" value="AAA"/>
    <property type="match status" value="1"/>
</dbReference>
<evidence type="ECO:0000256" key="3">
    <source>
        <dbReference type="ARBA" id="ARBA00022475"/>
    </source>
</evidence>
<keyword evidence="9" id="KW-0472">Membrane</keyword>
<evidence type="ECO:0000256" key="4">
    <source>
        <dbReference type="ARBA" id="ARBA00022496"/>
    </source>
</evidence>
<evidence type="ECO:0000313" key="13">
    <source>
        <dbReference type="Proteomes" id="UP000272781"/>
    </source>
</evidence>
<evidence type="ECO:0000256" key="7">
    <source>
        <dbReference type="ARBA" id="ARBA00023004"/>
    </source>
</evidence>
<dbReference type="InterPro" id="IPR003439">
    <property type="entry name" value="ABC_transporter-like_ATP-bd"/>
</dbReference>
<evidence type="ECO:0000313" key="12">
    <source>
        <dbReference type="EMBL" id="ROR40635.1"/>
    </source>
</evidence>
<proteinExistence type="predicted"/>
<keyword evidence="6 12" id="KW-0067">ATP-binding</keyword>
<evidence type="ECO:0000256" key="2">
    <source>
        <dbReference type="ARBA" id="ARBA00022448"/>
    </source>
</evidence>
<keyword evidence="14" id="KW-1185">Reference proteome</keyword>
<protein>
    <submittedName>
        <fullName evidence="11">ABC transporter ATP-binding protein</fullName>
    </submittedName>
    <submittedName>
        <fullName evidence="12">Iron complex transport system ATP-binding protein</fullName>
    </submittedName>
</protein>
<dbReference type="GO" id="GO:0016887">
    <property type="term" value="F:ATP hydrolysis activity"/>
    <property type="evidence" value="ECO:0007669"/>
    <property type="project" value="InterPro"/>
</dbReference>
<evidence type="ECO:0000256" key="8">
    <source>
        <dbReference type="ARBA" id="ARBA00023065"/>
    </source>
</evidence>
<dbReference type="EMBL" id="RJVK01000001">
    <property type="protein sequence ID" value="ROR40635.1"/>
    <property type="molecule type" value="Genomic_DNA"/>
</dbReference>
<dbReference type="PROSITE" id="PS50893">
    <property type="entry name" value="ABC_TRANSPORTER_2"/>
    <property type="match status" value="1"/>
</dbReference>
<keyword evidence="4" id="KW-0410">Iron transport</keyword>
<keyword evidence="8" id="KW-0406">Ion transport</keyword>
<keyword evidence="5" id="KW-0547">Nucleotide-binding</keyword>
<organism evidence="12 13">
    <name type="scientific">Caminibacter pacificus</name>
    <dbReference type="NCBI Taxonomy" id="1424653"/>
    <lineage>
        <taxon>Bacteria</taxon>
        <taxon>Pseudomonadati</taxon>
        <taxon>Campylobacterota</taxon>
        <taxon>Epsilonproteobacteria</taxon>
        <taxon>Nautiliales</taxon>
        <taxon>Nautiliaceae</taxon>
        <taxon>Caminibacter</taxon>
    </lineage>
</organism>
<dbReference type="PROSITE" id="PS00211">
    <property type="entry name" value="ABC_TRANSPORTER_1"/>
    <property type="match status" value="1"/>
</dbReference>
<feature type="domain" description="ABC transporter" evidence="10">
    <location>
        <begin position="3"/>
        <end position="221"/>
    </location>
</feature>
<evidence type="ECO:0000313" key="11">
    <source>
        <dbReference type="EMBL" id="QCI28636.1"/>
    </source>
</evidence>
<dbReference type="InterPro" id="IPR051535">
    <property type="entry name" value="Siderophore_ABC-ATPase"/>
</dbReference>
<reference evidence="12 13" key="2">
    <citation type="submission" date="2018-11" db="EMBL/GenBank/DDBJ databases">
        <title>Genomic Encyclopedia of Type Strains, Phase IV (KMG-IV): sequencing the most valuable type-strain genomes for metagenomic binning, comparative biology and taxonomic classification.</title>
        <authorList>
            <person name="Goeker M."/>
        </authorList>
    </citation>
    <scope>NUCLEOTIDE SEQUENCE [LARGE SCALE GENOMIC DNA]</scope>
    <source>
        <strain evidence="12 13">DSM 27783</strain>
    </source>
</reference>
<dbReference type="PANTHER" id="PTHR42771:SF2">
    <property type="entry name" value="IRON(3+)-HYDROXAMATE IMPORT ATP-BINDING PROTEIN FHUC"/>
    <property type="match status" value="1"/>
</dbReference>
<gene>
    <name evidence="11" type="ORF">C6V80_06550</name>
    <name evidence="12" type="ORF">EDC58_0114</name>
</gene>
<dbReference type="InterPro" id="IPR027417">
    <property type="entry name" value="P-loop_NTPase"/>
</dbReference>
<dbReference type="Proteomes" id="UP000298805">
    <property type="component" value="Chromosome"/>
</dbReference>
<evidence type="ECO:0000259" key="10">
    <source>
        <dbReference type="PROSITE" id="PS50893"/>
    </source>
</evidence>
<dbReference type="SUPFAM" id="SSF52540">
    <property type="entry name" value="P-loop containing nucleoside triphosphate hydrolases"/>
    <property type="match status" value="1"/>
</dbReference>
<evidence type="ECO:0000256" key="6">
    <source>
        <dbReference type="ARBA" id="ARBA00022840"/>
    </source>
</evidence>
<dbReference type="FunFam" id="3.40.50.300:FF:000134">
    <property type="entry name" value="Iron-enterobactin ABC transporter ATP-binding protein"/>
    <property type="match status" value="1"/>
</dbReference>
<keyword evidence="3" id="KW-1003">Cell membrane</keyword>
<dbReference type="Proteomes" id="UP000272781">
    <property type="component" value="Unassembled WGS sequence"/>
</dbReference>
<dbReference type="GO" id="GO:0005886">
    <property type="term" value="C:plasma membrane"/>
    <property type="evidence" value="ECO:0007669"/>
    <property type="project" value="UniProtKB-SubCell"/>
</dbReference>